<evidence type="ECO:0000313" key="1">
    <source>
        <dbReference type="EMBL" id="GIQ63543.1"/>
    </source>
</evidence>
<sequence length="76" mass="8714">MQIKLPEPVLYEVEGSYELVVCTEINIRDIQRQISLRGKRYNYENGELNDCGLCEVVLGTTENLIIGIDDNGNYFE</sequence>
<keyword evidence="2" id="KW-1185">Reference proteome</keyword>
<reference evidence="1 2" key="1">
    <citation type="submission" date="2021-04" db="EMBL/GenBank/DDBJ databases">
        <title>Draft genome sequence of Paenibacillus cisolokensis, LC2-13A.</title>
        <authorList>
            <person name="Uke A."/>
            <person name="Chhe C."/>
            <person name="Baramee S."/>
            <person name="Kosugi A."/>
        </authorList>
    </citation>
    <scope>NUCLEOTIDE SEQUENCE [LARGE SCALE GENOMIC DNA]</scope>
    <source>
        <strain evidence="1 2">LC2-13A</strain>
    </source>
</reference>
<organism evidence="1 2">
    <name type="scientific">Paenibacillus cisolokensis</name>
    <dbReference type="NCBI Taxonomy" id="1658519"/>
    <lineage>
        <taxon>Bacteria</taxon>
        <taxon>Bacillati</taxon>
        <taxon>Bacillota</taxon>
        <taxon>Bacilli</taxon>
        <taxon>Bacillales</taxon>
        <taxon>Paenibacillaceae</taxon>
        <taxon>Paenibacillus</taxon>
    </lineage>
</organism>
<comment type="caution">
    <text evidence="1">The sequence shown here is derived from an EMBL/GenBank/DDBJ whole genome shotgun (WGS) entry which is preliminary data.</text>
</comment>
<dbReference type="Proteomes" id="UP000680304">
    <property type="component" value="Unassembled WGS sequence"/>
</dbReference>
<evidence type="ECO:0000313" key="2">
    <source>
        <dbReference type="Proteomes" id="UP000680304"/>
    </source>
</evidence>
<dbReference type="RefSeq" id="WP_213528655.1">
    <property type="nucleotide sequence ID" value="NZ_BOVJ01000065.1"/>
</dbReference>
<name>A0ABQ4N5S0_9BACL</name>
<proteinExistence type="predicted"/>
<dbReference type="EMBL" id="BOVJ01000065">
    <property type="protein sequence ID" value="GIQ63543.1"/>
    <property type="molecule type" value="Genomic_DNA"/>
</dbReference>
<accession>A0ABQ4N5S0</accession>
<gene>
    <name evidence="1" type="ORF">PACILC2_21110</name>
</gene>
<protein>
    <submittedName>
        <fullName evidence="1">Uncharacterized protein</fullName>
    </submittedName>
</protein>